<dbReference type="InterPro" id="IPR036691">
    <property type="entry name" value="Endo/exonu/phosph_ase_sf"/>
</dbReference>
<organism evidence="1 2">
    <name type="scientific">Coffea arabica</name>
    <name type="common">Arabian coffee</name>
    <dbReference type="NCBI Taxonomy" id="13443"/>
    <lineage>
        <taxon>Eukaryota</taxon>
        <taxon>Viridiplantae</taxon>
        <taxon>Streptophyta</taxon>
        <taxon>Embryophyta</taxon>
        <taxon>Tracheophyta</taxon>
        <taxon>Spermatophyta</taxon>
        <taxon>Magnoliopsida</taxon>
        <taxon>eudicotyledons</taxon>
        <taxon>Gunneridae</taxon>
        <taxon>Pentapetalae</taxon>
        <taxon>asterids</taxon>
        <taxon>lamiids</taxon>
        <taxon>Gentianales</taxon>
        <taxon>Rubiaceae</taxon>
        <taxon>Ixoroideae</taxon>
        <taxon>Gardenieae complex</taxon>
        <taxon>Bertiereae - Coffeeae clade</taxon>
        <taxon>Coffeeae</taxon>
        <taxon>Coffea</taxon>
    </lineage>
</organism>
<protein>
    <recommendedName>
        <fullName evidence="3">Reverse transcriptase domain-containing protein</fullName>
    </recommendedName>
</protein>
<evidence type="ECO:0008006" key="3">
    <source>
        <dbReference type="Google" id="ProtNLM"/>
    </source>
</evidence>
<evidence type="ECO:0000313" key="2">
    <source>
        <dbReference type="RefSeq" id="XP_071928180.1"/>
    </source>
</evidence>
<dbReference type="PANTHER" id="PTHR33710:SF71">
    <property type="entry name" value="ENDONUCLEASE_EXONUCLEASE_PHOSPHATASE DOMAIN-CONTAINING PROTEIN"/>
    <property type="match status" value="1"/>
</dbReference>
<dbReference type="GeneID" id="140021315"/>
<dbReference type="Gene3D" id="3.60.10.10">
    <property type="entry name" value="Endonuclease/exonuclease/phosphatase"/>
    <property type="match status" value="1"/>
</dbReference>
<dbReference type="PANTHER" id="PTHR33710">
    <property type="entry name" value="BNAC02G09200D PROTEIN"/>
    <property type="match status" value="1"/>
</dbReference>
<gene>
    <name evidence="2" type="primary">LOC140021315</name>
</gene>
<dbReference type="SUPFAM" id="SSF56219">
    <property type="entry name" value="DNase I-like"/>
    <property type="match status" value="1"/>
</dbReference>
<name>A0ABM4W8V8_COFAR</name>
<keyword evidence="1" id="KW-1185">Reference proteome</keyword>
<proteinExistence type="predicted"/>
<dbReference type="Proteomes" id="UP001652660">
    <property type="component" value="Chromosome 11e"/>
</dbReference>
<dbReference type="RefSeq" id="XP_071928180.1">
    <property type="nucleotide sequence ID" value="XM_072072079.1"/>
</dbReference>
<evidence type="ECO:0000313" key="1">
    <source>
        <dbReference type="Proteomes" id="UP001652660"/>
    </source>
</evidence>
<accession>A0ABM4W8V8</accession>
<reference evidence="2" key="1">
    <citation type="submission" date="2025-08" db="UniProtKB">
        <authorList>
            <consortium name="RefSeq"/>
        </authorList>
    </citation>
    <scope>IDENTIFICATION</scope>
    <source>
        <tissue evidence="2">Leaves</tissue>
    </source>
</reference>
<sequence length="577" mass="65525">MHDIKLVAICEPKAGISQIESIKLRLSFDTVKANASGDIWVFHGSSFVCSVIGRSSQHLSLQVQHPWLPEPLVVSFAHASYSTEDRQTLWQALLNDKSTSLPWCVCEDFNVIMEPQEKREGRFFCNNEGRELLSFLKEAAIFDAGFTGSNFTQCNNRQERARIWNRLDRLLINSECSTLTSFVVVTHLFLLEVIRDVWKQDVAGSLLQILCSKLLATRRVIRESNKNFFGNVFGAVRTAEKEVLRAEIGVENDESEEAQIGLNKAQAELRHALLLEEQFWSQKARVKWLWHGDGNSKYFHATVQQRRMQGVIHRVRDLNGDWVEDDEEIANTAISYFSNLFSGSDNADLGMLHLILSLIKREDNKALEEYPSIEEVKWEVFGMDRDSAAGTDEFASKFFTFMWDILAQDVYNVILSFFCGAESLHFLTSTSIVLIPKGDPLSLALFVIGVEVLSRGLNSLVAKPGFRRYTILGGCEQVTHLAFTDAVIIFANGSSAALKQIMRMLDRYQRASGQLINAQKCGYLMHPSTSPARRRMVERLTGFSRQHFPVKSLEFPLYFGRSKSMLTGKCVKPYWEE</sequence>